<protein>
    <recommendedName>
        <fullName evidence="7">WRKY domain-containing protein</fullName>
    </recommendedName>
</protein>
<dbReference type="InterPro" id="IPR036576">
    <property type="entry name" value="WRKY_dom_sf"/>
</dbReference>
<dbReference type="GO" id="GO:0003700">
    <property type="term" value="F:DNA-binding transcription factor activity"/>
    <property type="evidence" value="ECO:0007669"/>
    <property type="project" value="InterPro"/>
</dbReference>
<evidence type="ECO:0000256" key="2">
    <source>
        <dbReference type="ARBA" id="ARBA00023015"/>
    </source>
</evidence>
<gene>
    <name evidence="8" type="ORF">U9M48_007316</name>
</gene>
<evidence type="ECO:0000313" key="9">
    <source>
        <dbReference type="Proteomes" id="UP001341281"/>
    </source>
</evidence>
<keyword evidence="5" id="KW-0539">Nucleus</keyword>
<dbReference type="InterPro" id="IPR003657">
    <property type="entry name" value="WRKY_dom"/>
</dbReference>
<proteinExistence type="predicted"/>
<name>A0AAQ3SGY0_PASNO</name>
<dbReference type="GO" id="GO:0043565">
    <property type="term" value="F:sequence-specific DNA binding"/>
    <property type="evidence" value="ECO:0007669"/>
    <property type="project" value="InterPro"/>
</dbReference>
<feature type="region of interest" description="Disordered" evidence="6">
    <location>
        <begin position="68"/>
        <end position="112"/>
    </location>
</feature>
<dbReference type="EMBL" id="CP144746">
    <property type="protein sequence ID" value="WVZ56843.1"/>
    <property type="molecule type" value="Genomic_DNA"/>
</dbReference>
<dbReference type="SMART" id="SM00774">
    <property type="entry name" value="WRKY"/>
    <property type="match status" value="1"/>
</dbReference>
<evidence type="ECO:0000256" key="6">
    <source>
        <dbReference type="SAM" id="MobiDB-lite"/>
    </source>
</evidence>
<keyword evidence="9" id="KW-1185">Reference proteome</keyword>
<evidence type="ECO:0000259" key="7">
    <source>
        <dbReference type="PROSITE" id="PS50811"/>
    </source>
</evidence>
<dbReference type="InterPro" id="IPR044810">
    <property type="entry name" value="WRKY_plant"/>
</dbReference>
<keyword evidence="3" id="KW-0238">DNA-binding</keyword>
<feature type="domain" description="WRKY" evidence="7">
    <location>
        <begin position="115"/>
        <end position="183"/>
    </location>
</feature>
<dbReference type="AlphaFoldDB" id="A0AAQ3SGY0"/>
<accession>A0AAQ3SGY0</accession>
<dbReference type="Gene3D" id="2.20.25.80">
    <property type="entry name" value="WRKY domain"/>
    <property type="match status" value="1"/>
</dbReference>
<dbReference type="PANTHER" id="PTHR31282">
    <property type="entry name" value="WRKY TRANSCRIPTION FACTOR 21-RELATED"/>
    <property type="match status" value="1"/>
</dbReference>
<reference evidence="8 9" key="1">
    <citation type="submission" date="2024-02" db="EMBL/GenBank/DDBJ databases">
        <title>High-quality chromosome-scale genome assembly of Pensacola bahiagrass (Paspalum notatum Flugge var. saurae).</title>
        <authorList>
            <person name="Vega J.M."/>
            <person name="Podio M."/>
            <person name="Orjuela J."/>
            <person name="Siena L.A."/>
            <person name="Pessino S.C."/>
            <person name="Combes M.C."/>
            <person name="Mariac C."/>
            <person name="Albertini E."/>
            <person name="Pupilli F."/>
            <person name="Ortiz J.P.A."/>
            <person name="Leblanc O."/>
        </authorList>
    </citation>
    <scope>NUCLEOTIDE SEQUENCE [LARGE SCALE GENOMIC DNA]</scope>
    <source>
        <strain evidence="8">R1</strain>
        <tissue evidence="8">Leaf</tissue>
    </source>
</reference>
<dbReference type="Pfam" id="PF03106">
    <property type="entry name" value="WRKY"/>
    <property type="match status" value="1"/>
</dbReference>
<evidence type="ECO:0000256" key="4">
    <source>
        <dbReference type="ARBA" id="ARBA00023163"/>
    </source>
</evidence>
<organism evidence="8 9">
    <name type="scientific">Paspalum notatum var. saurae</name>
    <dbReference type="NCBI Taxonomy" id="547442"/>
    <lineage>
        <taxon>Eukaryota</taxon>
        <taxon>Viridiplantae</taxon>
        <taxon>Streptophyta</taxon>
        <taxon>Embryophyta</taxon>
        <taxon>Tracheophyta</taxon>
        <taxon>Spermatophyta</taxon>
        <taxon>Magnoliopsida</taxon>
        <taxon>Liliopsida</taxon>
        <taxon>Poales</taxon>
        <taxon>Poaceae</taxon>
        <taxon>PACMAD clade</taxon>
        <taxon>Panicoideae</taxon>
        <taxon>Andropogonodae</taxon>
        <taxon>Paspaleae</taxon>
        <taxon>Paspalinae</taxon>
        <taxon>Paspalum</taxon>
    </lineage>
</organism>
<evidence type="ECO:0000256" key="3">
    <source>
        <dbReference type="ARBA" id="ARBA00023125"/>
    </source>
</evidence>
<evidence type="ECO:0000256" key="1">
    <source>
        <dbReference type="ARBA" id="ARBA00004123"/>
    </source>
</evidence>
<dbReference type="GO" id="GO:0005634">
    <property type="term" value="C:nucleus"/>
    <property type="evidence" value="ECO:0007669"/>
    <property type="project" value="UniProtKB-SubCell"/>
</dbReference>
<evidence type="ECO:0000256" key="5">
    <source>
        <dbReference type="ARBA" id="ARBA00023242"/>
    </source>
</evidence>
<evidence type="ECO:0000313" key="8">
    <source>
        <dbReference type="EMBL" id="WVZ56843.1"/>
    </source>
</evidence>
<dbReference type="SUPFAM" id="SSF118290">
    <property type="entry name" value="WRKY DNA-binding domain"/>
    <property type="match status" value="1"/>
</dbReference>
<sequence>MASSGGDVPAQIRTSAAVSDLIVAHDGVVTLRTFLLQLDHQRAPWAQQVIEDVLSRVSSAMSVLGVTSGGAAPKGRSPAAGSDAARPQQSVSSCGNKRKQSGSSSRRSHRLCDKKITSTLEDGHVWRKYGQKEIQNSPHPRSYYRCTHKSDQGCGAKRYVQRCDNDPSKHVVTYYGEHTCRDPSTIPLIVPAAAGDHRANNLISFGPANNAAASTVASSSQAYLATMGGSTAAAEQQLSTSWCTSDDVFSSSAGSFMQVDELIGAVVGSAGLISSVADHRGRLGGVAGGGGTASASFPPSPNESLGFVVGSFGSIAGGDDDDGMFALDP</sequence>
<keyword evidence="4" id="KW-0804">Transcription</keyword>
<dbReference type="Proteomes" id="UP001341281">
    <property type="component" value="Chromosome 02"/>
</dbReference>
<comment type="subcellular location">
    <subcellularLocation>
        <location evidence="1">Nucleus</location>
    </subcellularLocation>
</comment>
<dbReference type="PROSITE" id="PS50811">
    <property type="entry name" value="WRKY"/>
    <property type="match status" value="1"/>
</dbReference>
<keyword evidence="2" id="KW-0805">Transcription regulation</keyword>